<evidence type="ECO:0000313" key="3">
    <source>
        <dbReference type="EMBL" id="EOA82295.1"/>
    </source>
</evidence>
<evidence type="ECO:0000256" key="1">
    <source>
        <dbReference type="SAM" id="MobiDB-lite"/>
    </source>
</evidence>
<accession>R0I9Z3</accession>
<protein>
    <submittedName>
        <fullName evidence="3">Uncharacterized protein</fullName>
    </submittedName>
</protein>
<feature type="region of interest" description="Disordered" evidence="1">
    <location>
        <begin position="130"/>
        <end position="154"/>
    </location>
</feature>
<dbReference type="HOGENOM" id="CLU_1489881_0_0_1"/>
<proteinExistence type="predicted"/>
<organism evidence="3 4">
    <name type="scientific">Exserohilum turcicum (strain 28A)</name>
    <name type="common">Northern leaf blight fungus</name>
    <name type="synonym">Setosphaeria turcica</name>
    <dbReference type="NCBI Taxonomy" id="671987"/>
    <lineage>
        <taxon>Eukaryota</taxon>
        <taxon>Fungi</taxon>
        <taxon>Dikarya</taxon>
        <taxon>Ascomycota</taxon>
        <taxon>Pezizomycotina</taxon>
        <taxon>Dothideomycetes</taxon>
        <taxon>Pleosporomycetidae</taxon>
        <taxon>Pleosporales</taxon>
        <taxon>Pleosporineae</taxon>
        <taxon>Pleosporaceae</taxon>
        <taxon>Exserohilum</taxon>
    </lineage>
</organism>
<dbReference type="Proteomes" id="UP000016935">
    <property type="component" value="Unassembled WGS sequence"/>
</dbReference>
<dbReference type="EMBL" id="KB908855">
    <property type="protein sequence ID" value="EOA82295.1"/>
    <property type="molecule type" value="Genomic_DNA"/>
</dbReference>
<dbReference type="RefSeq" id="XP_008030137.1">
    <property type="nucleotide sequence ID" value="XM_008031946.1"/>
</dbReference>
<name>R0I9Z3_EXST2</name>
<reference evidence="3 4" key="1">
    <citation type="journal article" date="2012" name="PLoS Pathog.">
        <title>Diverse lifestyles and strategies of plant pathogenesis encoded in the genomes of eighteen Dothideomycetes fungi.</title>
        <authorList>
            <person name="Ohm R.A."/>
            <person name="Feau N."/>
            <person name="Henrissat B."/>
            <person name="Schoch C.L."/>
            <person name="Horwitz B.A."/>
            <person name="Barry K.W."/>
            <person name="Condon B.J."/>
            <person name="Copeland A.C."/>
            <person name="Dhillon B."/>
            <person name="Glaser F."/>
            <person name="Hesse C.N."/>
            <person name="Kosti I."/>
            <person name="LaButti K."/>
            <person name="Lindquist E.A."/>
            <person name="Lucas S."/>
            <person name="Salamov A.A."/>
            <person name="Bradshaw R.E."/>
            <person name="Ciuffetti L."/>
            <person name="Hamelin R.C."/>
            <person name="Kema G.H.J."/>
            <person name="Lawrence C."/>
            <person name="Scott J.A."/>
            <person name="Spatafora J.W."/>
            <person name="Turgeon B.G."/>
            <person name="de Wit P.J.G.M."/>
            <person name="Zhong S."/>
            <person name="Goodwin S.B."/>
            <person name="Grigoriev I.V."/>
        </authorList>
    </citation>
    <scope>NUCLEOTIDE SEQUENCE [LARGE SCALE GENOMIC DNA]</scope>
    <source>
        <strain evidence="4">28A</strain>
    </source>
</reference>
<keyword evidence="2" id="KW-0732">Signal</keyword>
<gene>
    <name evidence="3" type="ORF">SETTUDRAFT_35025</name>
</gene>
<feature type="chain" id="PRO_5004352863" evidence="2">
    <location>
        <begin position="23"/>
        <end position="181"/>
    </location>
</feature>
<dbReference type="GeneID" id="19403971"/>
<evidence type="ECO:0000256" key="2">
    <source>
        <dbReference type="SAM" id="SignalP"/>
    </source>
</evidence>
<sequence>MARTPCLSCAVSLVLVGRMAVAFCDFHMVTWPSRHLISVHSTALDAVPPASLSRAVGSELRVRAPHGLRAIRGPGCDTVPRLLSTYYTTLLPAVADVWFWILSPATSAWLELSPGNHASFSSRALRALARHPPATPPDPRGAAPPGTGTGTGTQHVHACIHTTTTTVLVCLAWPRLHAMPR</sequence>
<feature type="signal peptide" evidence="2">
    <location>
        <begin position="1"/>
        <end position="22"/>
    </location>
</feature>
<keyword evidence="4" id="KW-1185">Reference proteome</keyword>
<reference evidence="3 4" key="2">
    <citation type="journal article" date="2013" name="PLoS Genet.">
        <title>Comparative genome structure, secondary metabolite, and effector coding capacity across Cochliobolus pathogens.</title>
        <authorList>
            <person name="Condon B.J."/>
            <person name="Leng Y."/>
            <person name="Wu D."/>
            <person name="Bushley K.E."/>
            <person name="Ohm R.A."/>
            <person name="Otillar R."/>
            <person name="Martin J."/>
            <person name="Schackwitz W."/>
            <person name="Grimwood J."/>
            <person name="MohdZainudin N."/>
            <person name="Xue C."/>
            <person name="Wang R."/>
            <person name="Manning V.A."/>
            <person name="Dhillon B."/>
            <person name="Tu Z.J."/>
            <person name="Steffenson B.J."/>
            <person name="Salamov A."/>
            <person name="Sun H."/>
            <person name="Lowry S."/>
            <person name="LaButti K."/>
            <person name="Han J."/>
            <person name="Copeland A."/>
            <person name="Lindquist E."/>
            <person name="Barry K."/>
            <person name="Schmutz J."/>
            <person name="Baker S.E."/>
            <person name="Ciuffetti L.M."/>
            <person name="Grigoriev I.V."/>
            <person name="Zhong S."/>
            <person name="Turgeon B.G."/>
        </authorList>
    </citation>
    <scope>NUCLEOTIDE SEQUENCE [LARGE SCALE GENOMIC DNA]</scope>
    <source>
        <strain evidence="4">28A</strain>
    </source>
</reference>
<evidence type="ECO:0000313" key="4">
    <source>
        <dbReference type="Proteomes" id="UP000016935"/>
    </source>
</evidence>
<dbReference type="AlphaFoldDB" id="R0I9Z3"/>